<dbReference type="Proteomes" id="UP000287033">
    <property type="component" value="Unassembled WGS sequence"/>
</dbReference>
<comment type="caution">
    <text evidence="1">The sequence shown here is derived from an EMBL/GenBank/DDBJ whole genome shotgun (WGS) entry which is preliminary data.</text>
</comment>
<organism evidence="1 2">
    <name type="scientific">Chiloscyllium punctatum</name>
    <name type="common">Brownbanded bambooshark</name>
    <name type="synonym">Hemiscyllium punctatum</name>
    <dbReference type="NCBI Taxonomy" id="137246"/>
    <lineage>
        <taxon>Eukaryota</taxon>
        <taxon>Metazoa</taxon>
        <taxon>Chordata</taxon>
        <taxon>Craniata</taxon>
        <taxon>Vertebrata</taxon>
        <taxon>Chondrichthyes</taxon>
        <taxon>Elasmobranchii</taxon>
        <taxon>Galeomorphii</taxon>
        <taxon>Galeoidea</taxon>
        <taxon>Orectolobiformes</taxon>
        <taxon>Hemiscylliidae</taxon>
        <taxon>Chiloscyllium</taxon>
    </lineage>
</organism>
<proteinExistence type="predicted"/>
<protein>
    <submittedName>
        <fullName evidence="1">Uncharacterized protein</fullName>
    </submittedName>
</protein>
<dbReference type="OrthoDB" id="8768987at2759"/>
<reference evidence="1 2" key="1">
    <citation type="journal article" date="2018" name="Nat. Ecol. Evol.">
        <title>Shark genomes provide insights into elasmobranch evolution and the origin of vertebrates.</title>
        <authorList>
            <person name="Hara Y"/>
            <person name="Yamaguchi K"/>
            <person name="Onimaru K"/>
            <person name="Kadota M"/>
            <person name="Koyanagi M"/>
            <person name="Keeley SD"/>
            <person name="Tatsumi K"/>
            <person name="Tanaka K"/>
            <person name="Motone F"/>
            <person name="Kageyama Y"/>
            <person name="Nozu R"/>
            <person name="Adachi N"/>
            <person name="Nishimura O"/>
            <person name="Nakagawa R"/>
            <person name="Tanegashima C"/>
            <person name="Kiyatake I"/>
            <person name="Matsumoto R"/>
            <person name="Murakumo K"/>
            <person name="Nishida K"/>
            <person name="Terakita A"/>
            <person name="Kuratani S"/>
            <person name="Sato K"/>
            <person name="Hyodo S Kuraku.S."/>
        </authorList>
    </citation>
    <scope>NUCLEOTIDE SEQUENCE [LARGE SCALE GENOMIC DNA]</scope>
</reference>
<feature type="non-terminal residue" evidence="1">
    <location>
        <position position="34"/>
    </location>
</feature>
<dbReference type="EMBL" id="BEZZ01081808">
    <property type="protein sequence ID" value="GCC42688.1"/>
    <property type="molecule type" value="Genomic_DNA"/>
</dbReference>
<sequence>MRRARDVRDQLEGLMERIEVEMKSSAGDNVLIRK</sequence>
<evidence type="ECO:0000313" key="1">
    <source>
        <dbReference type="EMBL" id="GCC42688.1"/>
    </source>
</evidence>
<dbReference type="AlphaFoldDB" id="A0A401TJ87"/>
<accession>A0A401TJ87</accession>
<name>A0A401TJ87_CHIPU</name>
<gene>
    <name evidence="1" type="ORF">chiPu_0026528</name>
</gene>
<keyword evidence="2" id="KW-1185">Reference proteome</keyword>
<evidence type="ECO:0000313" key="2">
    <source>
        <dbReference type="Proteomes" id="UP000287033"/>
    </source>
</evidence>